<accession>A0A507ZJR4</accession>
<sequence>MRKILLLCAFLCSVFLQAQVYETPPPDYIKTIEFKGGIEFSGTPIVALGESIQLEFDDLIGDEADYYYTIEHYNFDWTPSGLAQSEFLDGYDDTRIRTYENSFNTLQIFSHYRLNIPNAYTRGLKVSGNYLLKVFNSNKELVFSRKFIVFEDLAIVRAEIKRSRDLKFIKTKQVVNFSIDGAENIIFRNPDRNLNTLILKNNNLKNGIYNLKPQYNLGSKLIYKYDQKAAFWAGNEYLNFDTKDVRASSMNIQRIELIDIYNTYLFPDGIRAFDPYTYYPDINGNFTVRTLQGEKATIEAEYTWVHFALENYEKLNGGEIHLYGKFNNFTLDDSTELTYNPTTKLYETKRLFKQGFYNYKYVLLRPDGSIDEGFFSGNFEETENQYTILAYYREVGGRYDRIIGVGSANSRNISN</sequence>
<dbReference type="Pfam" id="PF17116">
    <property type="entry name" value="T9SS_plug_1st"/>
    <property type="match status" value="1"/>
</dbReference>
<evidence type="ECO:0000313" key="4">
    <source>
        <dbReference type="Proteomes" id="UP000317169"/>
    </source>
</evidence>
<feature type="chain" id="PRO_5021314244" evidence="1">
    <location>
        <begin position="19"/>
        <end position="415"/>
    </location>
</feature>
<dbReference type="AlphaFoldDB" id="A0A507ZJR4"/>
<keyword evidence="1" id="KW-0732">Signal</keyword>
<organism evidence="3 4">
    <name type="scientific">Haloflavibacter putidus</name>
    <dbReference type="NCBI Taxonomy" id="2576776"/>
    <lineage>
        <taxon>Bacteria</taxon>
        <taxon>Pseudomonadati</taxon>
        <taxon>Bacteroidota</taxon>
        <taxon>Flavobacteriia</taxon>
        <taxon>Flavobacteriales</taxon>
        <taxon>Flavobacteriaceae</taxon>
        <taxon>Haloflavibacter</taxon>
    </lineage>
</organism>
<dbReference type="EMBL" id="VIAR01000009">
    <property type="protein sequence ID" value="TQD37700.1"/>
    <property type="molecule type" value="Genomic_DNA"/>
</dbReference>
<dbReference type="Proteomes" id="UP000317169">
    <property type="component" value="Unassembled WGS sequence"/>
</dbReference>
<name>A0A507ZJR4_9FLAO</name>
<comment type="caution">
    <text evidence="3">The sequence shown here is derived from an EMBL/GenBank/DDBJ whole genome shotgun (WGS) entry which is preliminary data.</text>
</comment>
<evidence type="ECO:0000256" key="1">
    <source>
        <dbReference type="SAM" id="SignalP"/>
    </source>
</evidence>
<proteinExistence type="predicted"/>
<feature type="domain" description="Type 9 secretion system plug protein N-terminal" evidence="2">
    <location>
        <begin position="29"/>
        <end position="151"/>
    </location>
</feature>
<feature type="signal peptide" evidence="1">
    <location>
        <begin position="1"/>
        <end position="18"/>
    </location>
</feature>
<reference evidence="3 4" key="1">
    <citation type="submission" date="2019-06" db="EMBL/GenBank/DDBJ databases">
        <title>Flavibacter putida gen. nov., sp. nov., a novel marine bacterium of the family Flavobacteriaceae isolated from coastal seawater.</title>
        <authorList>
            <person name="Feng X."/>
        </authorList>
    </citation>
    <scope>NUCLEOTIDE SEQUENCE [LARGE SCALE GENOMIC DNA]</scope>
    <source>
        <strain evidence="3 4">PLHSN227</strain>
    </source>
</reference>
<keyword evidence="4" id="KW-1185">Reference proteome</keyword>
<evidence type="ECO:0000313" key="3">
    <source>
        <dbReference type="EMBL" id="TQD37700.1"/>
    </source>
</evidence>
<dbReference type="InterPro" id="IPR031345">
    <property type="entry name" value="T9SS_Plug_N"/>
</dbReference>
<dbReference type="OrthoDB" id="1522602at2"/>
<protein>
    <submittedName>
        <fullName evidence="3">DUF5103 domain-containing protein</fullName>
    </submittedName>
</protein>
<dbReference type="RefSeq" id="WP_141422075.1">
    <property type="nucleotide sequence ID" value="NZ_VIAR01000009.1"/>
</dbReference>
<gene>
    <name evidence="3" type="ORF">FKR84_09510</name>
</gene>
<evidence type="ECO:0000259" key="2">
    <source>
        <dbReference type="Pfam" id="PF17116"/>
    </source>
</evidence>